<sequence>MSGPQMLIRICRFAKVGPHMLIRKSRVRKCRSAYVGPQFRKCQYTHKSCHRIVL</sequence>
<dbReference type="EMBL" id="CAJEWN010001162">
    <property type="protein sequence ID" value="CAD2194951.1"/>
    <property type="molecule type" value="Genomic_DNA"/>
</dbReference>
<reference evidence="1 2" key="1">
    <citation type="submission" date="2020-08" db="EMBL/GenBank/DDBJ databases">
        <authorList>
            <person name="Koutsovoulos G."/>
            <person name="Danchin GJ E."/>
        </authorList>
    </citation>
    <scope>NUCLEOTIDE SEQUENCE [LARGE SCALE GENOMIC DNA]</scope>
</reference>
<dbReference type="AlphaFoldDB" id="A0A6V7X6I4"/>
<comment type="caution">
    <text evidence="1">The sequence shown here is derived from an EMBL/GenBank/DDBJ whole genome shotgun (WGS) entry which is preliminary data.</text>
</comment>
<gene>
    <name evidence="1" type="ORF">MENT_LOCUS48010</name>
</gene>
<evidence type="ECO:0000313" key="1">
    <source>
        <dbReference type="EMBL" id="CAD2194951.1"/>
    </source>
</evidence>
<evidence type="ECO:0000313" key="2">
    <source>
        <dbReference type="Proteomes" id="UP000580250"/>
    </source>
</evidence>
<accession>A0A6V7X6I4</accession>
<dbReference type="Proteomes" id="UP000580250">
    <property type="component" value="Unassembled WGS sequence"/>
</dbReference>
<organism evidence="1 2">
    <name type="scientific">Meloidogyne enterolobii</name>
    <name type="common">Root-knot nematode worm</name>
    <name type="synonym">Meloidogyne mayaguensis</name>
    <dbReference type="NCBI Taxonomy" id="390850"/>
    <lineage>
        <taxon>Eukaryota</taxon>
        <taxon>Metazoa</taxon>
        <taxon>Ecdysozoa</taxon>
        <taxon>Nematoda</taxon>
        <taxon>Chromadorea</taxon>
        <taxon>Rhabditida</taxon>
        <taxon>Tylenchina</taxon>
        <taxon>Tylenchomorpha</taxon>
        <taxon>Tylenchoidea</taxon>
        <taxon>Meloidogynidae</taxon>
        <taxon>Meloidogyninae</taxon>
        <taxon>Meloidogyne</taxon>
    </lineage>
</organism>
<name>A0A6V7X6I4_MELEN</name>
<proteinExistence type="predicted"/>
<protein>
    <submittedName>
        <fullName evidence="1">Uncharacterized protein</fullName>
    </submittedName>
</protein>